<comment type="caution">
    <text evidence="2">The sequence shown here is derived from an EMBL/GenBank/DDBJ whole genome shotgun (WGS) entry which is preliminary data.</text>
</comment>
<reference evidence="2" key="1">
    <citation type="journal article" date="2020" name="Cell">
        <title>Large-Scale Comparative Analyses of Tick Genomes Elucidate Their Genetic Diversity and Vector Capacities.</title>
        <authorList>
            <consortium name="Tick Genome and Microbiome Consortium (TIGMIC)"/>
            <person name="Jia N."/>
            <person name="Wang J."/>
            <person name="Shi W."/>
            <person name="Du L."/>
            <person name="Sun Y."/>
            <person name="Zhan W."/>
            <person name="Jiang J.F."/>
            <person name="Wang Q."/>
            <person name="Zhang B."/>
            <person name="Ji P."/>
            <person name="Bell-Sakyi L."/>
            <person name="Cui X.M."/>
            <person name="Yuan T.T."/>
            <person name="Jiang B.G."/>
            <person name="Yang W.F."/>
            <person name="Lam T.T."/>
            <person name="Chang Q.C."/>
            <person name="Ding S.J."/>
            <person name="Wang X.J."/>
            <person name="Zhu J.G."/>
            <person name="Ruan X.D."/>
            <person name="Zhao L."/>
            <person name="Wei J.T."/>
            <person name="Ye R.Z."/>
            <person name="Que T.C."/>
            <person name="Du C.H."/>
            <person name="Zhou Y.H."/>
            <person name="Cheng J.X."/>
            <person name="Dai P.F."/>
            <person name="Guo W.B."/>
            <person name="Han X.H."/>
            <person name="Huang E.J."/>
            <person name="Li L.F."/>
            <person name="Wei W."/>
            <person name="Gao Y.C."/>
            <person name="Liu J.Z."/>
            <person name="Shao H.Z."/>
            <person name="Wang X."/>
            <person name="Wang C.C."/>
            <person name="Yang T.C."/>
            <person name="Huo Q.B."/>
            <person name="Li W."/>
            <person name="Chen H.Y."/>
            <person name="Chen S.E."/>
            <person name="Zhou L.G."/>
            <person name="Ni X.B."/>
            <person name="Tian J.H."/>
            <person name="Sheng Y."/>
            <person name="Liu T."/>
            <person name="Pan Y.S."/>
            <person name="Xia L.Y."/>
            <person name="Li J."/>
            <person name="Zhao F."/>
            <person name="Cao W.C."/>
        </authorList>
    </citation>
    <scope>NUCLEOTIDE SEQUENCE</scope>
    <source>
        <strain evidence="2">Rmic-2018</strain>
    </source>
</reference>
<organism evidence="2 3">
    <name type="scientific">Rhipicephalus microplus</name>
    <name type="common">Cattle tick</name>
    <name type="synonym">Boophilus microplus</name>
    <dbReference type="NCBI Taxonomy" id="6941"/>
    <lineage>
        <taxon>Eukaryota</taxon>
        <taxon>Metazoa</taxon>
        <taxon>Ecdysozoa</taxon>
        <taxon>Arthropoda</taxon>
        <taxon>Chelicerata</taxon>
        <taxon>Arachnida</taxon>
        <taxon>Acari</taxon>
        <taxon>Parasitiformes</taxon>
        <taxon>Ixodida</taxon>
        <taxon>Ixodoidea</taxon>
        <taxon>Ixodidae</taxon>
        <taxon>Rhipicephalinae</taxon>
        <taxon>Rhipicephalus</taxon>
        <taxon>Boophilus</taxon>
    </lineage>
</organism>
<evidence type="ECO:0000256" key="1">
    <source>
        <dbReference type="SAM" id="MobiDB-lite"/>
    </source>
</evidence>
<reference evidence="2" key="2">
    <citation type="submission" date="2021-09" db="EMBL/GenBank/DDBJ databases">
        <authorList>
            <person name="Jia N."/>
            <person name="Wang J."/>
            <person name="Shi W."/>
            <person name="Du L."/>
            <person name="Sun Y."/>
            <person name="Zhan W."/>
            <person name="Jiang J."/>
            <person name="Wang Q."/>
            <person name="Zhang B."/>
            <person name="Ji P."/>
            <person name="Sakyi L.B."/>
            <person name="Cui X."/>
            <person name="Yuan T."/>
            <person name="Jiang B."/>
            <person name="Yang W."/>
            <person name="Lam T.T.-Y."/>
            <person name="Chang Q."/>
            <person name="Ding S."/>
            <person name="Wang X."/>
            <person name="Zhu J."/>
            <person name="Ruan X."/>
            <person name="Zhao L."/>
            <person name="Wei J."/>
            <person name="Que T."/>
            <person name="Du C."/>
            <person name="Cheng J."/>
            <person name="Dai P."/>
            <person name="Han X."/>
            <person name="Huang E."/>
            <person name="Gao Y."/>
            <person name="Liu J."/>
            <person name="Shao H."/>
            <person name="Ye R."/>
            <person name="Li L."/>
            <person name="Wei W."/>
            <person name="Wang X."/>
            <person name="Wang C."/>
            <person name="Huo Q."/>
            <person name="Li W."/>
            <person name="Guo W."/>
            <person name="Chen H."/>
            <person name="Chen S."/>
            <person name="Zhou L."/>
            <person name="Zhou L."/>
            <person name="Ni X."/>
            <person name="Tian J."/>
            <person name="Zhou Y."/>
            <person name="Sheng Y."/>
            <person name="Liu T."/>
            <person name="Pan Y."/>
            <person name="Xia L."/>
            <person name="Li J."/>
            <person name="Zhao F."/>
            <person name="Cao W."/>
        </authorList>
    </citation>
    <scope>NUCLEOTIDE SEQUENCE</scope>
    <source>
        <strain evidence="2">Rmic-2018</strain>
        <tissue evidence="2">Larvae</tissue>
    </source>
</reference>
<dbReference type="Proteomes" id="UP000821866">
    <property type="component" value="Chromosome 10"/>
</dbReference>
<sequence>MMNGRGEGCCFVFATPASRCEANVPFSLRVFRVVGSNPGWGGCISDGGGNVVGPCAQIWVHVKEPQTARVGSTNGKRANPLIPSQGGYTRGPHQAPESVYTQARRIDRAWSYTGSVASPARDAPKSPGGFFAPWRRQLAARARDVSPRFDARAAGRLLGAAESPSRAE</sequence>
<feature type="region of interest" description="Disordered" evidence="1">
    <location>
        <begin position="67"/>
        <end position="98"/>
    </location>
</feature>
<accession>A0A9J6EVH4</accession>
<proteinExistence type="predicted"/>
<name>A0A9J6EVH4_RHIMP</name>
<gene>
    <name evidence="2" type="ORF">HPB51_024993</name>
</gene>
<keyword evidence="3" id="KW-1185">Reference proteome</keyword>
<evidence type="ECO:0000313" key="3">
    <source>
        <dbReference type="Proteomes" id="UP000821866"/>
    </source>
</evidence>
<protein>
    <submittedName>
        <fullName evidence="2">Uncharacterized protein</fullName>
    </submittedName>
</protein>
<dbReference type="AlphaFoldDB" id="A0A9J6EVH4"/>
<evidence type="ECO:0000313" key="2">
    <source>
        <dbReference type="EMBL" id="KAH8038220.1"/>
    </source>
</evidence>
<dbReference type="EMBL" id="JABSTU010000002">
    <property type="protein sequence ID" value="KAH8038220.1"/>
    <property type="molecule type" value="Genomic_DNA"/>
</dbReference>